<keyword evidence="3" id="KW-0238">DNA-binding</keyword>
<evidence type="ECO:0000256" key="6">
    <source>
        <dbReference type="SAM" id="MobiDB-lite"/>
    </source>
</evidence>
<keyword evidence="4" id="KW-0804">Transcription</keyword>
<dbReference type="FunFam" id="2.170.150.80:FF:000002">
    <property type="entry name" value="Nac domain-containing protein 86"/>
    <property type="match status" value="1"/>
</dbReference>
<dbReference type="GO" id="GO:0006355">
    <property type="term" value="P:regulation of DNA-templated transcription"/>
    <property type="evidence" value="ECO:0007669"/>
    <property type="project" value="InterPro"/>
</dbReference>
<dbReference type="PROSITE" id="PS51005">
    <property type="entry name" value="NAC"/>
    <property type="match status" value="1"/>
</dbReference>
<organism evidence="7">
    <name type="scientific">Aegilops tauschii</name>
    <name type="common">Tausch's goatgrass</name>
    <name type="synonym">Aegilops squarrosa</name>
    <dbReference type="NCBI Taxonomy" id="37682"/>
    <lineage>
        <taxon>Eukaryota</taxon>
        <taxon>Viridiplantae</taxon>
        <taxon>Streptophyta</taxon>
        <taxon>Embryophyta</taxon>
        <taxon>Tracheophyta</taxon>
        <taxon>Spermatophyta</taxon>
        <taxon>Magnoliopsida</taxon>
        <taxon>Liliopsida</taxon>
        <taxon>Poales</taxon>
        <taxon>Poaceae</taxon>
        <taxon>BOP clade</taxon>
        <taxon>Pooideae</taxon>
        <taxon>Triticodae</taxon>
        <taxon>Triticeae</taxon>
        <taxon>Triticinae</taxon>
        <taxon>Aegilops</taxon>
    </lineage>
</organism>
<dbReference type="GO" id="GO:0005634">
    <property type="term" value="C:nucleus"/>
    <property type="evidence" value="ECO:0007669"/>
    <property type="project" value="UniProtKB-SubCell"/>
</dbReference>
<accession>M8BNT4</accession>
<dbReference type="GO" id="GO:0003677">
    <property type="term" value="F:DNA binding"/>
    <property type="evidence" value="ECO:0007669"/>
    <property type="project" value="UniProtKB-KW"/>
</dbReference>
<dbReference type="InterPro" id="IPR036093">
    <property type="entry name" value="NAC_dom_sf"/>
</dbReference>
<feature type="region of interest" description="Disordered" evidence="6">
    <location>
        <begin position="174"/>
        <end position="204"/>
    </location>
</feature>
<sequence>MAPVSLPPGFRFHPTDEELIIYYLKSKINGRQIELEIIPEVDLYKCEPWDLPEKSFLPSKDLEWYFFSPRDRKYPNGSRTNRATKAGYWKATGKDRKVNSQKRAVGMKKTLVYYRGRAPHGSRTDWVMHEYRLDERECEIDNGLQDAYALCRIFKKTAPGPKIMEHYGAAQYHGEQPQWTPSSVERSPTPCDGRGGGDDFESSSFSFPTEAPMTSGSMHGGGFGMQMMGGMPQEDGRWMQFLSEDAFNATNPYFMNPAAASNFSCLPSKAKEEVDNFYHMCGIGASMMRRDDEPGRLVEISDMQEFKEEKKRPVENLRGVKLVNNDLGEIVVEGDESNPAEGITHYPIQDTSENSGEAGHHMTDHTTDEGGIDTAPIFSQSQPDDFALAIGFDNDGDDNTDPNASFDLYGKVDVQRGLFVSRVGAAKTFFHRVEPPNKVSFHLNPAASEVSKAIVEKFHYYLPVTSKVSGSGSSSSRVSVFGKVKALIRGKFPTMRRPPSPLQHQRSETTVSELLQIVSLLLAPKEAVAEREEMVSRKKAKKVKPGRWGCDGGCSSSGQLGLPGKGSNKGISSMFLSGKWAFLTSALAAVRAPGPCNHL</sequence>
<comment type="subcellular location">
    <subcellularLocation>
        <location evidence="1">Nucleus</location>
    </subcellularLocation>
</comment>
<evidence type="ECO:0000256" key="3">
    <source>
        <dbReference type="ARBA" id="ARBA00023125"/>
    </source>
</evidence>
<proteinExistence type="predicted"/>
<name>M8BNT4_AEGTA</name>
<dbReference type="Pfam" id="PF02365">
    <property type="entry name" value="NAM"/>
    <property type="match status" value="1"/>
</dbReference>
<dbReference type="InterPro" id="IPR003441">
    <property type="entry name" value="NAC-dom"/>
</dbReference>
<reference evidence="7" key="1">
    <citation type="submission" date="2015-06" db="UniProtKB">
        <authorList>
            <consortium name="EnsemblPlants"/>
        </authorList>
    </citation>
    <scope>IDENTIFICATION</scope>
</reference>
<dbReference type="PANTHER" id="PTHR31744">
    <property type="entry name" value="PROTEIN CUP-SHAPED COTYLEDON 2-RELATED"/>
    <property type="match status" value="1"/>
</dbReference>
<feature type="compositionally biased region" description="Polar residues" evidence="6">
    <location>
        <begin position="177"/>
        <end position="186"/>
    </location>
</feature>
<keyword evidence="5" id="KW-0539">Nucleus</keyword>
<dbReference type="AlphaFoldDB" id="M8BNT4"/>
<dbReference type="SUPFAM" id="SSF101941">
    <property type="entry name" value="NAC domain"/>
    <property type="match status" value="1"/>
</dbReference>
<evidence type="ECO:0000256" key="1">
    <source>
        <dbReference type="ARBA" id="ARBA00004123"/>
    </source>
</evidence>
<evidence type="ECO:0000256" key="4">
    <source>
        <dbReference type="ARBA" id="ARBA00023163"/>
    </source>
</evidence>
<dbReference type="EnsemblPlants" id="EMT23614">
    <property type="protein sequence ID" value="EMT23614"/>
    <property type="gene ID" value="F775_22879"/>
</dbReference>
<evidence type="ECO:0000256" key="2">
    <source>
        <dbReference type="ARBA" id="ARBA00023015"/>
    </source>
</evidence>
<dbReference type="Gene3D" id="2.170.150.80">
    <property type="entry name" value="NAC domain"/>
    <property type="match status" value="1"/>
</dbReference>
<keyword evidence="2" id="KW-0805">Transcription regulation</keyword>
<evidence type="ECO:0000313" key="7">
    <source>
        <dbReference type="EnsemblPlants" id="EMT23614"/>
    </source>
</evidence>
<evidence type="ECO:0000256" key="5">
    <source>
        <dbReference type="ARBA" id="ARBA00023242"/>
    </source>
</evidence>
<dbReference type="PANTHER" id="PTHR31744:SF210">
    <property type="entry name" value="NAC DOMAIN-CONTAINING PROTEIN 86-LIKE"/>
    <property type="match status" value="1"/>
</dbReference>
<protein>
    <submittedName>
        <fullName evidence="7">NAC domain-containing protein 78</fullName>
    </submittedName>
</protein>